<feature type="domain" description="BTB" evidence="1">
    <location>
        <begin position="18"/>
        <end position="85"/>
    </location>
</feature>
<reference evidence="3" key="1">
    <citation type="journal article" date="2013" name="Genome Announc.">
        <title>Draft genome sequence of the grapevine dieback fungus Eutypa lata UCR-EL1.</title>
        <authorList>
            <person name="Blanco-Ulate B."/>
            <person name="Rolshausen P.E."/>
            <person name="Cantu D."/>
        </authorList>
    </citation>
    <scope>NUCLEOTIDE SEQUENCE [LARGE SCALE GENOMIC DNA]</scope>
    <source>
        <strain evidence="3">UCR-EL1</strain>
    </source>
</reference>
<dbReference type="SUPFAM" id="SSF54695">
    <property type="entry name" value="POZ domain"/>
    <property type="match status" value="1"/>
</dbReference>
<dbReference type="PANTHER" id="PTHR24413">
    <property type="entry name" value="SPECKLE-TYPE POZ PROTEIN"/>
    <property type="match status" value="1"/>
</dbReference>
<dbReference type="InterPro" id="IPR000210">
    <property type="entry name" value="BTB/POZ_dom"/>
</dbReference>
<dbReference type="STRING" id="1287681.M7SI55"/>
<evidence type="ECO:0000313" key="2">
    <source>
        <dbReference type="EMBL" id="EMR63842.1"/>
    </source>
</evidence>
<dbReference type="EMBL" id="KB707155">
    <property type="protein sequence ID" value="EMR63842.1"/>
    <property type="molecule type" value="Genomic_DNA"/>
</dbReference>
<name>M7SI55_EUTLA</name>
<dbReference type="Gene3D" id="3.30.710.10">
    <property type="entry name" value="Potassium Channel Kv1.1, Chain A"/>
    <property type="match status" value="1"/>
</dbReference>
<dbReference type="PROSITE" id="PS50097">
    <property type="entry name" value="BTB"/>
    <property type="match status" value="1"/>
</dbReference>
<dbReference type="CDD" id="cd18186">
    <property type="entry name" value="BTB_POZ_ZBTB_KLHL-like"/>
    <property type="match status" value="1"/>
</dbReference>
<evidence type="ECO:0000313" key="3">
    <source>
        <dbReference type="Proteomes" id="UP000012174"/>
    </source>
</evidence>
<proteinExistence type="predicted"/>
<dbReference type="Pfam" id="PF00651">
    <property type="entry name" value="BTB"/>
    <property type="match status" value="1"/>
</dbReference>
<dbReference type="AlphaFoldDB" id="M7SI55"/>
<dbReference type="eggNOG" id="ENOG502SQDU">
    <property type="taxonomic scope" value="Eukaryota"/>
</dbReference>
<dbReference type="Proteomes" id="UP000012174">
    <property type="component" value="Unassembled WGS sequence"/>
</dbReference>
<gene>
    <name evidence="2" type="ORF">UCREL1_9210</name>
</gene>
<evidence type="ECO:0000259" key="1">
    <source>
        <dbReference type="PROSITE" id="PS50097"/>
    </source>
</evidence>
<organism evidence="2 3">
    <name type="scientific">Eutypa lata (strain UCR-EL1)</name>
    <name type="common">Grapevine dieback disease fungus</name>
    <name type="synonym">Eutypa armeniacae</name>
    <dbReference type="NCBI Taxonomy" id="1287681"/>
    <lineage>
        <taxon>Eukaryota</taxon>
        <taxon>Fungi</taxon>
        <taxon>Dikarya</taxon>
        <taxon>Ascomycota</taxon>
        <taxon>Pezizomycotina</taxon>
        <taxon>Sordariomycetes</taxon>
        <taxon>Xylariomycetidae</taxon>
        <taxon>Xylariales</taxon>
        <taxon>Diatrypaceae</taxon>
        <taxon>Eutypa</taxon>
    </lineage>
</organism>
<dbReference type="KEGG" id="ela:UCREL1_9210"/>
<dbReference type="HOGENOM" id="CLU_2084839_0_0_1"/>
<keyword evidence="3" id="KW-1185">Reference proteome</keyword>
<sequence>MGKYTDSDLDLLKNGKFSDATVKCDGKTWAVHKSILCSRSEWFEKALNGHFMEAATSIVTIEEITAEKVEWLLTFIYGGDISFQDVTGFDSSIFVALCEAYELGDYFGISLGGALNH</sequence>
<protein>
    <submittedName>
        <fullName evidence="2">Putative btb poz domain protein</fullName>
    </submittedName>
</protein>
<accession>M7SI55</accession>
<dbReference type="InterPro" id="IPR011333">
    <property type="entry name" value="SKP1/BTB/POZ_sf"/>
</dbReference>
<dbReference type="OrthoDB" id="6359816at2759"/>
<dbReference type="SMART" id="SM00225">
    <property type="entry name" value="BTB"/>
    <property type="match status" value="1"/>
</dbReference>
<dbReference type="OMA" id="CEAYELG"/>